<comment type="caution">
    <text evidence="9">The sequence shown here is derived from an EMBL/GenBank/DDBJ whole genome shotgun (WGS) entry which is preliminary data.</text>
</comment>
<feature type="active site" evidence="5">
    <location>
        <position position="115"/>
    </location>
</feature>
<reference evidence="9" key="1">
    <citation type="submission" date="2022-06" db="EMBL/GenBank/DDBJ databases">
        <authorList>
            <consortium name="SYNGENTA / RWTH Aachen University"/>
        </authorList>
    </citation>
    <scope>NUCLEOTIDE SEQUENCE</scope>
</reference>
<evidence type="ECO:0000259" key="8">
    <source>
        <dbReference type="PROSITE" id="PS51767"/>
    </source>
</evidence>
<evidence type="ECO:0000256" key="6">
    <source>
        <dbReference type="SAM" id="MobiDB-lite"/>
    </source>
</evidence>
<feature type="active site" evidence="5">
    <location>
        <position position="309"/>
    </location>
</feature>
<feature type="compositionally biased region" description="Polar residues" evidence="6">
    <location>
        <begin position="443"/>
        <end position="455"/>
    </location>
</feature>
<dbReference type="PANTHER" id="PTHR47966">
    <property type="entry name" value="BETA-SITE APP-CLEAVING ENZYME, ISOFORM A-RELATED"/>
    <property type="match status" value="1"/>
</dbReference>
<dbReference type="InterPro" id="IPR001461">
    <property type="entry name" value="Aspartic_peptidase_A1"/>
</dbReference>
<accession>A0AAV0APY9</accession>
<dbReference type="InterPro" id="IPR021109">
    <property type="entry name" value="Peptidase_aspartic_dom_sf"/>
</dbReference>
<dbReference type="EMBL" id="CALTRL010000799">
    <property type="protein sequence ID" value="CAH7669688.1"/>
    <property type="molecule type" value="Genomic_DNA"/>
</dbReference>
<protein>
    <submittedName>
        <fullName evidence="9">Aspartic peptidase domain-containing protein</fullName>
    </submittedName>
</protein>
<dbReference type="FunFam" id="2.40.70.10:FF:000115">
    <property type="entry name" value="Lysosomal aspartic protease"/>
    <property type="match status" value="1"/>
</dbReference>
<evidence type="ECO:0000256" key="5">
    <source>
        <dbReference type="PIRSR" id="PIRSR601461-1"/>
    </source>
</evidence>
<dbReference type="Gene3D" id="2.40.70.10">
    <property type="entry name" value="Acid Proteases"/>
    <property type="match status" value="2"/>
</dbReference>
<dbReference type="PROSITE" id="PS51767">
    <property type="entry name" value="PEPTIDASE_A1"/>
    <property type="match status" value="1"/>
</dbReference>
<dbReference type="PRINTS" id="PR00792">
    <property type="entry name" value="PEPSIN"/>
</dbReference>
<keyword evidence="7" id="KW-0732">Signal</keyword>
<evidence type="ECO:0000313" key="10">
    <source>
        <dbReference type="Proteomes" id="UP001153365"/>
    </source>
</evidence>
<sequence>MRFLLVLSILFQTFLNTCTKTLPIYHSAPTQIYPRGEEEFTPEFVVAQSRSFLSRYTNLRAGSEYKKNPSSLGEDGPPSIKQSLPSISIVNRLDLQYYCPVDIGTPPQKFNLQIDTGSSVLWVATFNTSSEESGTKTDVGGRLYYPFKSSSFYESHEEYQIPYADDSFASGEIVSDVVTVGSYTVEKQNFGAMTVTSKDMYKGSASGILGMSFQKGSPELDSPMPFWQTAEVNLFSISMTNFQGNKENKKNSEEPGGFMTLGEIDKSLFVGEINYRPLTSDKHWQIEIDGLNFNGKKILNSHSPKVMIDSGTSLIGLPSNLVDEIYSEIPGSVPGNGDYQGYYSFPCDSQVHLSLVFGGVEYPVSAANFKAQKVKGNPTYCYGSLFSTSSINAAVGPATWIVGASFLRNVYAVFRASDSPAIGFAKPVGNQESQTEDIPLSGKTASSKAQANSSGCDDKLRGSSFHLFILLGAMLLSIF</sequence>
<evidence type="ECO:0000256" key="2">
    <source>
        <dbReference type="ARBA" id="ARBA00022670"/>
    </source>
</evidence>
<dbReference type="Proteomes" id="UP001153365">
    <property type="component" value="Unassembled WGS sequence"/>
</dbReference>
<dbReference type="AlphaFoldDB" id="A0AAV0APY9"/>
<evidence type="ECO:0000313" key="9">
    <source>
        <dbReference type="EMBL" id="CAH7669688.1"/>
    </source>
</evidence>
<keyword evidence="10" id="KW-1185">Reference proteome</keyword>
<feature type="domain" description="Peptidase A1" evidence="8">
    <location>
        <begin position="97"/>
        <end position="425"/>
    </location>
</feature>
<dbReference type="PANTHER" id="PTHR47966:SF6">
    <property type="entry name" value="PEPTIDASE A1 DOMAIN-CONTAINING PROTEIN"/>
    <property type="match status" value="1"/>
</dbReference>
<evidence type="ECO:0000256" key="7">
    <source>
        <dbReference type="SAM" id="SignalP"/>
    </source>
</evidence>
<keyword evidence="4" id="KW-0378">Hydrolase</keyword>
<dbReference type="Pfam" id="PF00026">
    <property type="entry name" value="Asp"/>
    <property type="match status" value="1"/>
</dbReference>
<proteinExistence type="inferred from homology"/>
<dbReference type="GO" id="GO:0006508">
    <property type="term" value="P:proteolysis"/>
    <property type="evidence" value="ECO:0007669"/>
    <property type="project" value="UniProtKB-KW"/>
</dbReference>
<comment type="similarity">
    <text evidence="1">Belongs to the peptidase A1 family.</text>
</comment>
<name>A0AAV0APY9_PHAPC</name>
<keyword evidence="2" id="KW-0645">Protease</keyword>
<dbReference type="InterPro" id="IPR033121">
    <property type="entry name" value="PEPTIDASE_A1"/>
</dbReference>
<dbReference type="InterPro" id="IPR034164">
    <property type="entry name" value="Pepsin-like_dom"/>
</dbReference>
<evidence type="ECO:0000256" key="4">
    <source>
        <dbReference type="ARBA" id="ARBA00022801"/>
    </source>
</evidence>
<organism evidence="9 10">
    <name type="scientific">Phakopsora pachyrhizi</name>
    <name type="common">Asian soybean rust disease fungus</name>
    <dbReference type="NCBI Taxonomy" id="170000"/>
    <lineage>
        <taxon>Eukaryota</taxon>
        <taxon>Fungi</taxon>
        <taxon>Dikarya</taxon>
        <taxon>Basidiomycota</taxon>
        <taxon>Pucciniomycotina</taxon>
        <taxon>Pucciniomycetes</taxon>
        <taxon>Pucciniales</taxon>
        <taxon>Phakopsoraceae</taxon>
        <taxon>Phakopsora</taxon>
    </lineage>
</organism>
<feature type="region of interest" description="Disordered" evidence="6">
    <location>
        <begin position="426"/>
        <end position="456"/>
    </location>
</feature>
<gene>
    <name evidence="9" type="ORF">PPACK8108_LOCUS4329</name>
</gene>
<evidence type="ECO:0000256" key="3">
    <source>
        <dbReference type="ARBA" id="ARBA00022750"/>
    </source>
</evidence>
<keyword evidence="3" id="KW-0064">Aspartyl protease</keyword>
<dbReference type="CDD" id="cd05471">
    <property type="entry name" value="pepsin_like"/>
    <property type="match status" value="1"/>
</dbReference>
<evidence type="ECO:0000256" key="1">
    <source>
        <dbReference type="ARBA" id="ARBA00007447"/>
    </source>
</evidence>
<dbReference type="GO" id="GO:0004190">
    <property type="term" value="F:aspartic-type endopeptidase activity"/>
    <property type="evidence" value="ECO:0007669"/>
    <property type="project" value="UniProtKB-KW"/>
</dbReference>
<feature type="signal peptide" evidence="7">
    <location>
        <begin position="1"/>
        <end position="19"/>
    </location>
</feature>
<dbReference type="SUPFAM" id="SSF50630">
    <property type="entry name" value="Acid proteases"/>
    <property type="match status" value="1"/>
</dbReference>
<feature type="chain" id="PRO_5043617222" evidence="7">
    <location>
        <begin position="20"/>
        <end position="479"/>
    </location>
</feature>